<dbReference type="GO" id="GO:0022857">
    <property type="term" value="F:transmembrane transporter activity"/>
    <property type="evidence" value="ECO:0007669"/>
    <property type="project" value="InterPro"/>
</dbReference>
<comment type="subcellular location">
    <subcellularLocation>
        <location evidence="1">Cell membrane</location>
        <topology evidence="1">Multi-pass membrane protein</topology>
    </subcellularLocation>
</comment>
<feature type="transmembrane region" description="Helical" evidence="7">
    <location>
        <begin position="20"/>
        <end position="38"/>
    </location>
</feature>
<dbReference type="eggNOG" id="COG2814">
    <property type="taxonomic scope" value="Bacteria"/>
</dbReference>
<evidence type="ECO:0000259" key="8">
    <source>
        <dbReference type="PROSITE" id="PS50850"/>
    </source>
</evidence>
<evidence type="ECO:0000313" key="10">
    <source>
        <dbReference type="Proteomes" id="UP000037084"/>
    </source>
</evidence>
<sequence length="425" mass="44798">MSTDVRAGLAGRRLGAPYELLLFAFVVSGLGNWIYRLALPLMVFELTGSALNTAVVYALEYAPLLLLSLPGGVIADRFERRRILVLGDLAATVLAGILALIVTSGSSSVLLVYLAAFLLACVEPLYYPAFQGMVPDLVRDKDLERANAWMQMGDNVMSLAGPAVAGVLIAAVGYEGAIWADAGTFAVSALAMVAIRARSKPPAGTERDGAGAGPVRRDLLGEVKDSLVHITRENRPLLSGAVLFALANLGTWLVQANLVYYLSDYQAMSPALIGVVFAAQGAGAVLGAAVCPWLGRRFAPGRVVIAGTVLAGAGIVLLIPLRDVVSISVLWALIYGIGTVNMVSWFVLRQRTVPARMLGRVVATTRMIAFMSIPVASVLGGVLEQHWHNMYLIIAIAGGLRLLVGLGALLSPLNSAAGWRNPADS</sequence>
<dbReference type="PROSITE" id="PS50850">
    <property type="entry name" value="MFS"/>
    <property type="match status" value="1"/>
</dbReference>
<comment type="caution">
    <text evidence="9">The sequence shown here is derived from an EMBL/GenBank/DDBJ whole genome shotgun (WGS) entry which is preliminary data.</text>
</comment>
<dbReference type="OrthoDB" id="69054at2"/>
<keyword evidence="6 7" id="KW-0472">Membrane</keyword>
<dbReference type="AlphaFoldDB" id="A0A0L8MXB2"/>
<keyword evidence="5 7" id="KW-1133">Transmembrane helix</keyword>
<evidence type="ECO:0000256" key="7">
    <source>
        <dbReference type="SAM" id="Phobius"/>
    </source>
</evidence>
<name>A0A0L8MXB2_STRVG</name>
<dbReference type="Proteomes" id="UP000037084">
    <property type="component" value="Unassembled WGS sequence"/>
</dbReference>
<dbReference type="RefSeq" id="WP_078937928.1">
    <property type="nucleotide sequence ID" value="NZ_LGUV01000121.1"/>
</dbReference>
<dbReference type="InterPro" id="IPR020846">
    <property type="entry name" value="MFS_dom"/>
</dbReference>
<dbReference type="SUPFAM" id="SSF103473">
    <property type="entry name" value="MFS general substrate transporter"/>
    <property type="match status" value="1"/>
</dbReference>
<protein>
    <recommendedName>
        <fullName evidence="8">Major facilitator superfamily (MFS) profile domain-containing protein</fullName>
    </recommendedName>
</protein>
<evidence type="ECO:0000313" key="9">
    <source>
        <dbReference type="EMBL" id="KOG55054.1"/>
    </source>
</evidence>
<feature type="transmembrane region" description="Helical" evidence="7">
    <location>
        <begin position="303"/>
        <end position="321"/>
    </location>
</feature>
<feature type="transmembrane region" description="Helical" evidence="7">
    <location>
        <begin position="178"/>
        <end position="197"/>
    </location>
</feature>
<dbReference type="Gene3D" id="1.20.1250.20">
    <property type="entry name" value="MFS general substrate transporter like domains"/>
    <property type="match status" value="1"/>
</dbReference>
<feature type="transmembrane region" description="Helical" evidence="7">
    <location>
        <begin position="148"/>
        <end position="172"/>
    </location>
</feature>
<feature type="transmembrane region" description="Helical" evidence="7">
    <location>
        <begin position="268"/>
        <end position="291"/>
    </location>
</feature>
<feature type="transmembrane region" description="Helical" evidence="7">
    <location>
        <begin position="237"/>
        <end position="262"/>
    </location>
</feature>
<evidence type="ECO:0000256" key="4">
    <source>
        <dbReference type="ARBA" id="ARBA00022692"/>
    </source>
</evidence>
<dbReference type="InterPro" id="IPR036259">
    <property type="entry name" value="MFS_trans_sf"/>
</dbReference>
<feature type="transmembrane region" description="Helical" evidence="7">
    <location>
        <begin position="360"/>
        <end position="383"/>
    </location>
</feature>
<evidence type="ECO:0000256" key="2">
    <source>
        <dbReference type="ARBA" id="ARBA00022448"/>
    </source>
</evidence>
<feature type="transmembrane region" description="Helical" evidence="7">
    <location>
        <begin position="50"/>
        <end position="71"/>
    </location>
</feature>
<feature type="transmembrane region" description="Helical" evidence="7">
    <location>
        <begin position="327"/>
        <end position="348"/>
    </location>
</feature>
<evidence type="ECO:0000256" key="5">
    <source>
        <dbReference type="ARBA" id="ARBA00022989"/>
    </source>
</evidence>
<dbReference type="PATRIC" id="fig|1961.12.peg.2894"/>
<evidence type="ECO:0000256" key="6">
    <source>
        <dbReference type="ARBA" id="ARBA00023136"/>
    </source>
</evidence>
<dbReference type="Pfam" id="PF05977">
    <property type="entry name" value="MFS_3"/>
    <property type="match status" value="1"/>
</dbReference>
<organism evidence="9 10">
    <name type="scientific">Streptomyces virginiae</name>
    <name type="common">Streptomyces cinnamonensis</name>
    <dbReference type="NCBI Taxonomy" id="1961"/>
    <lineage>
        <taxon>Bacteria</taxon>
        <taxon>Bacillati</taxon>
        <taxon>Actinomycetota</taxon>
        <taxon>Actinomycetes</taxon>
        <taxon>Kitasatosporales</taxon>
        <taxon>Streptomycetaceae</taxon>
        <taxon>Streptomyces</taxon>
    </lineage>
</organism>
<keyword evidence="2" id="KW-0813">Transport</keyword>
<reference evidence="10" key="1">
    <citation type="submission" date="2015-07" db="EMBL/GenBank/DDBJ databases">
        <authorList>
            <consortium name="Consortium for Microbial Forensics and Genomics (microFORGE)"/>
            <person name="Knight B.M."/>
            <person name="Roberts D.P."/>
            <person name="Lin D."/>
            <person name="Hari K."/>
            <person name="Fletcher J."/>
            <person name="Melcher U."/>
            <person name="Blagden T."/>
            <person name="Winegar R.A."/>
        </authorList>
    </citation>
    <scope>NUCLEOTIDE SEQUENCE [LARGE SCALE GENOMIC DNA]</scope>
    <source>
        <strain evidence="10">NRRL B-1447</strain>
    </source>
</reference>
<dbReference type="EMBL" id="LGUV01000121">
    <property type="protein sequence ID" value="KOG55054.1"/>
    <property type="molecule type" value="Genomic_DNA"/>
</dbReference>
<dbReference type="InterPro" id="IPR010290">
    <property type="entry name" value="TM_effector"/>
</dbReference>
<feature type="domain" description="Major facilitator superfamily (MFS) profile" evidence="8">
    <location>
        <begin position="17"/>
        <end position="416"/>
    </location>
</feature>
<dbReference type="CDD" id="cd06173">
    <property type="entry name" value="MFS_MefA_like"/>
    <property type="match status" value="1"/>
</dbReference>
<feature type="transmembrane region" description="Helical" evidence="7">
    <location>
        <begin position="108"/>
        <end position="127"/>
    </location>
</feature>
<dbReference type="PANTHER" id="PTHR23513:SF6">
    <property type="entry name" value="MAJOR FACILITATOR SUPERFAMILY ASSOCIATED DOMAIN-CONTAINING PROTEIN"/>
    <property type="match status" value="1"/>
</dbReference>
<keyword evidence="4 7" id="KW-0812">Transmembrane</keyword>
<feature type="transmembrane region" description="Helical" evidence="7">
    <location>
        <begin position="389"/>
        <end position="410"/>
    </location>
</feature>
<dbReference type="PANTHER" id="PTHR23513">
    <property type="entry name" value="INTEGRAL MEMBRANE EFFLUX PROTEIN-RELATED"/>
    <property type="match status" value="1"/>
</dbReference>
<feature type="transmembrane region" description="Helical" evidence="7">
    <location>
        <begin position="83"/>
        <end position="102"/>
    </location>
</feature>
<keyword evidence="3" id="KW-1003">Cell membrane</keyword>
<dbReference type="GO" id="GO:0005886">
    <property type="term" value="C:plasma membrane"/>
    <property type="evidence" value="ECO:0007669"/>
    <property type="project" value="UniProtKB-SubCell"/>
</dbReference>
<proteinExistence type="predicted"/>
<evidence type="ECO:0000256" key="3">
    <source>
        <dbReference type="ARBA" id="ARBA00022475"/>
    </source>
</evidence>
<accession>A0A0L8MXB2</accession>
<gene>
    <name evidence="9" type="ORF">ADK75_12505</name>
</gene>
<evidence type="ECO:0000256" key="1">
    <source>
        <dbReference type="ARBA" id="ARBA00004651"/>
    </source>
</evidence>